<protein>
    <submittedName>
        <fullName evidence="3">Uncharacterized protein</fullName>
    </submittedName>
</protein>
<evidence type="ECO:0000313" key="3">
    <source>
        <dbReference type="EMBL" id="KAG5182277.1"/>
    </source>
</evidence>
<feature type="compositionally biased region" description="Low complexity" evidence="1">
    <location>
        <begin position="106"/>
        <end position="116"/>
    </location>
</feature>
<comment type="caution">
    <text evidence="3">The sequence shown here is derived from an EMBL/GenBank/DDBJ whole genome shotgun (WGS) entry which is preliminary data.</text>
</comment>
<evidence type="ECO:0000256" key="2">
    <source>
        <dbReference type="SAM" id="SignalP"/>
    </source>
</evidence>
<dbReference type="EMBL" id="JAFCMP010000257">
    <property type="protein sequence ID" value="KAG5182277.1"/>
    <property type="molecule type" value="Genomic_DNA"/>
</dbReference>
<accession>A0A836CE05</accession>
<keyword evidence="4" id="KW-1185">Reference proteome</keyword>
<dbReference type="Proteomes" id="UP000664859">
    <property type="component" value="Unassembled WGS sequence"/>
</dbReference>
<feature type="chain" id="PRO_5032558335" evidence="2">
    <location>
        <begin position="32"/>
        <end position="241"/>
    </location>
</feature>
<feature type="signal peptide" evidence="2">
    <location>
        <begin position="1"/>
        <end position="31"/>
    </location>
</feature>
<keyword evidence="2" id="KW-0732">Signal</keyword>
<feature type="region of interest" description="Disordered" evidence="1">
    <location>
        <begin position="91"/>
        <end position="127"/>
    </location>
</feature>
<proteinExistence type="predicted"/>
<dbReference type="AlphaFoldDB" id="A0A836CE05"/>
<evidence type="ECO:0000313" key="4">
    <source>
        <dbReference type="Proteomes" id="UP000664859"/>
    </source>
</evidence>
<name>A0A836CE05_9STRA</name>
<evidence type="ECO:0000256" key="1">
    <source>
        <dbReference type="SAM" id="MobiDB-lite"/>
    </source>
</evidence>
<gene>
    <name evidence="3" type="ORF">JKP88DRAFT_221373</name>
</gene>
<organism evidence="3 4">
    <name type="scientific">Tribonema minus</name>
    <dbReference type="NCBI Taxonomy" id="303371"/>
    <lineage>
        <taxon>Eukaryota</taxon>
        <taxon>Sar</taxon>
        <taxon>Stramenopiles</taxon>
        <taxon>Ochrophyta</taxon>
        <taxon>PX clade</taxon>
        <taxon>Xanthophyceae</taxon>
        <taxon>Tribonematales</taxon>
        <taxon>Tribonemataceae</taxon>
        <taxon>Tribonema</taxon>
    </lineage>
</organism>
<reference evidence="3" key="1">
    <citation type="submission" date="2021-02" db="EMBL/GenBank/DDBJ databases">
        <title>First Annotated Genome of the Yellow-green Alga Tribonema minus.</title>
        <authorList>
            <person name="Mahan K.M."/>
        </authorList>
    </citation>
    <scope>NUCLEOTIDE SEQUENCE</scope>
    <source>
        <strain evidence="3">UTEX B ZZ1240</strain>
    </source>
</reference>
<sequence>MQSACGHATAACLWCAAAVVCVVLVAQPAAAFTAPLLTRWQQHPTRQTCSSRSHHCHSPLQRRPLTSTAEDLDDILAEPATVEETVIEVAEPGKRKRGRPRKAETEAAAAAAGELLPKPRKRKSKKAQQFSFLQPGEQPHPDCRAHLAIVHTGSDEDCQTVSGLRVLLADRFGDVVNVYDEAYDKEASRLFEMWLEGPNIVRLYSRQGQLDGDLDDAAMERIMATVEEEVSDIALHTYGPF</sequence>